<evidence type="ECO:0000313" key="2">
    <source>
        <dbReference type="EMBL" id="KAK8861129.1"/>
    </source>
</evidence>
<name>A0ABR2IDH2_9EUKA</name>
<evidence type="ECO:0008006" key="4">
    <source>
        <dbReference type="Google" id="ProtNLM"/>
    </source>
</evidence>
<accession>A0ABR2IDH2</accession>
<proteinExistence type="predicted"/>
<dbReference type="InterPro" id="IPR015943">
    <property type="entry name" value="WD40/YVTN_repeat-like_dom_sf"/>
</dbReference>
<protein>
    <recommendedName>
        <fullName evidence="4">RING-type domain-containing protein</fullName>
    </recommendedName>
</protein>
<organism evidence="2 3">
    <name type="scientific">Tritrichomonas musculus</name>
    <dbReference type="NCBI Taxonomy" id="1915356"/>
    <lineage>
        <taxon>Eukaryota</taxon>
        <taxon>Metamonada</taxon>
        <taxon>Parabasalia</taxon>
        <taxon>Tritrichomonadida</taxon>
        <taxon>Tritrichomonadidae</taxon>
        <taxon>Tritrichomonas</taxon>
    </lineage>
</organism>
<evidence type="ECO:0000313" key="3">
    <source>
        <dbReference type="Proteomes" id="UP001470230"/>
    </source>
</evidence>
<dbReference type="SUPFAM" id="SSF50978">
    <property type="entry name" value="WD40 repeat-like"/>
    <property type="match status" value="1"/>
</dbReference>
<dbReference type="Proteomes" id="UP001470230">
    <property type="component" value="Unassembled WGS sequence"/>
</dbReference>
<dbReference type="Gene3D" id="2.130.10.10">
    <property type="entry name" value="YVTN repeat-like/Quinoprotein amine dehydrogenase"/>
    <property type="match status" value="1"/>
</dbReference>
<keyword evidence="3" id="KW-1185">Reference proteome</keyword>
<feature type="region of interest" description="Disordered" evidence="1">
    <location>
        <begin position="1000"/>
        <end position="1031"/>
    </location>
</feature>
<dbReference type="InterPro" id="IPR045111">
    <property type="entry name" value="Vps41/Vps8"/>
</dbReference>
<feature type="compositionally biased region" description="Polar residues" evidence="1">
    <location>
        <begin position="1001"/>
        <end position="1013"/>
    </location>
</feature>
<dbReference type="PANTHER" id="PTHR12616">
    <property type="entry name" value="VACUOLAR PROTEIN SORTING VPS41"/>
    <property type="match status" value="1"/>
</dbReference>
<dbReference type="PANTHER" id="PTHR12616:SF8">
    <property type="entry name" value="VACUOLAR PROTEIN SORTING-ASSOCIATED PROTEIN 8 HOMOLOG"/>
    <property type="match status" value="1"/>
</dbReference>
<evidence type="ECO:0000256" key="1">
    <source>
        <dbReference type="SAM" id="MobiDB-lite"/>
    </source>
</evidence>
<feature type="region of interest" description="Disordered" evidence="1">
    <location>
        <begin position="1049"/>
        <end position="1081"/>
    </location>
</feature>
<reference evidence="2 3" key="1">
    <citation type="submission" date="2024-04" db="EMBL/GenBank/DDBJ databases">
        <title>Tritrichomonas musculus Genome.</title>
        <authorList>
            <person name="Alves-Ferreira E."/>
            <person name="Grigg M."/>
            <person name="Lorenzi H."/>
            <person name="Galac M."/>
        </authorList>
    </citation>
    <scope>NUCLEOTIDE SEQUENCE [LARGE SCALE GENOMIC DNA]</scope>
    <source>
        <strain evidence="2 3">EAF2021</strain>
    </source>
</reference>
<feature type="compositionally biased region" description="Low complexity" evidence="1">
    <location>
        <begin position="1060"/>
        <end position="1076"/>
    </location>
</feature>
<sequence length="1294" mass="148159">MSSCLLIQTLKHFEIPSNIKIYDFLDNIFVYYSEAESKVELYDINTFALTSLDHLIAKTKSDLTSIKISPSHSLIAFGFSDGKIFLYSTLSQKVTKIKTKQKSIPVVCMCFISDNLLISSTDDSKLIGYRITFNRFGVTYKDFPITTLLETANALVAPPIYQYISDTTLPRCLSSLIEGIFIYKTSNNFAICKITDKFQVLIELSNPQCIFCFSPVYNDEVNVGLATQKTIEIYKITKDRKIELIYFYEINLTPSFIMFFAPTIFLVNFDDVKCYVFSIEKLTDSNKSTKENFLDSISEIHNENIPEKGYLFTGRNILYLFGSENTYKISMITFFDIINRYKKEGKFNEIIDFCKKAISGDYKATIGLPLNPVQKSIKIEESISQTLNQKCQEDLNDPAKTPYSTANNFILLSKELGLKNWVITNALKYFQSKGFLNDYFKAIINSDPDANLFFYNKDWALTLLENIDTLDASKFLLSLPKKVVPNNILIQVAKKKNDIDLLVDILIYKMNDYVDAAAVIWNSGNNEKLSRMYNSFLYPSTSDIQISVSLISWLFGVKKIKDTNNDNAEGQENENKNKSSYSFPHLTSLLEFNDQITIEVLIKIKQFITKYKRPFTLTEFTNAILLTMQNNHELEITDKVMDILEEIIIDSKIKIAKENLKIIFSRIFTNKTPAEDHHDNRQALLLIIINENVSKEFNELLLPLCDNFGFRFAKKCIYILNQEFERAFKEVICNPDDNIFQFIKQTIRSHSSSKEQIGDAVLSIAPYLIKNDIAEFYLILKNYFPDLVPKVISSLTDEDALRNYYIKYLIKFQDISEMNLPKNTLISFCKFLCQYYPDDVKTFLESEKNSLTDFYQICKNYKIFDACAIIANYTNDIKSFILYISHYFTLKMIAFVDSDEKGDQEDAIYQFGKCFDFVLSKLENSISRNSGFPEIEDLCKSIVECFILPFYALQVDQKQFQNSQSKIPKIPVSEVPEKLTQLQQKRVQLNIAKIETKRTVSDNNQVPNGQATNSDFSSDSDDDIKSKIQNNNSSMKISKSEVYSKTSLSSSLSGKHKPIATTSSASTANSNQNQNTKNTPNEHLLFMQKKAEILSTDMMKICISVSKILSYPVLLTHLTSKFENIYIEYTRKSYLALINDAAYDLQTTTALAQLFHQDERNTHDKFILKHLHGIVCHAQSMTRCGTCGGALNGINNLIRIFPCGHAFHDNPKCLPKQICPICNPEVRIDQDIRRPTFAIQGNQAQRLIKKFELKLNKKIIEENDNCDESATYVPKKGSIRIKSVPVSLPAPAHE</sequence>
<dbReference type="EMBL" id="JAPFFF010000018">
    <property type="protein sequence ID" value="KAK8861129.1"/>
    <property type="molecule type" value="Genomic_DNA"/>
</dbReference>
<gene>
    <name evidence="2" type="ORF">M9Y10_012824</name>
</gene>
<comment type="caution">
    <text evidence="2">The sequence shown here is derived from an EMBL/GenBank/DDBJ whole genome shotgun (WGS) entry which is preliminary data.</text>
</comment>
<dbReference type="InterPro" id="IPR036322">
    <property type="entry name" value="WD40_repeat_dom_sf"/>
</dbReference>